<proteinExistence type="predicted"/>
<dbReference type="EMBL" id="QGKX02001521">
    <property type="protein sequence ID" value="KAF3512096.1"/>
    <property type="molecule type" value="Genomic_DNA"/>
</dbReference>
<evidence type="ECO:0000256" key="1">
    <source>
        <dbReference type="SAM" id="MobiDB-lite"/>
    </source>
</evidence>
<dbReference type="AlphaFoldDB" id="A0A8S9P7L2"/>
<gene>
    <name evidence="2" type="ORF">F2Q69_00006054</name>
</gene>
<evidence type="ECO:0000313" key="2">
    <source>
        <dbReference type="EMBL" id="KAF3512096.1"/>
    </source>
</evidence>
<evidence type="ECO:0000313" key="3">
    <source>
        <dbReference type="Proteomes" id="UP000712600"/>
    </source>
</evidence>
<sequence length="108" mass="12445">MTTNKQDERLSTNPREIELQNQIDSLQGLVTELHKARDATADNLELLSEVQVLKDTLGEHSKLLEQSVEKLPQLEAEKLVLREENQALNTTSNKRQRFQTQIRPMQPL</sequence>
<feature type="compositionally biased region" description="Polar residues" evidence="1">
    <location>
        <begin position="86"/>
        <end position="108"/>
    </location>
</feature>
<name>A0A8S9P7L2_BRACR</name>
<reference evidence="2" key="1">
    <citation type="submission" date="2019-12" db="EMBL/GenBank/DDBJ databases">
        <title>Genome sequencing and annotation of Brassica cretica.</title>
        <authorList>
            <person name="Studholme D.J."/>
            <person name="Sarris P."/>
        </authorList>
    </citation>
    <scope>NUCLEOTIDE SEQUENCE</scope>
    <source>
        <strain evidence="2">PFS-109/04</strain>
        <tissue evidence="2">Leaf</tissue>
    </source>
</reference>
<dbReference type="Proteomes" id="UP000712600">
    <property type="component" value="Unassembled WGS sequence"/>
</dbReference>
<protein>
    <submittedName>
        <fullName evidence="2">Uncharacterized protein</fullName>
    </submittedName>
</protein>
<feature type="region of interest" description="Disordered" evidence="1">
    <location>
        <begin position="85"/>
        <end position="108"/>
    </location>
</feature>
<accession>A0A8S9P7L2</accession>
<organism evidence="2 3">
    <name type="scientific">Brassica cretica</name>
    <name type="common">Mustard</name>
    <dbReference type="NCBI Taxonomy" id="69181"/>
    <lineage>
        <taxon>Eukaryota</taxon>
        <taxon>Viridiplantae</taxon>
        <taxon>Streptophyta</taxon>
        <taxon>Embryophyta</taxon>
        <taxon>Tracheophyta</taxon>
        <taxon>Spermatophyta</taxon>
        <taxon>Magnoliopsida</taxon>
        <taxon>eudicotyledons</taxon>
        <taxon>Gunneridae</taxon>
        <taxon>Pentapetalae</taxon>
        <taxon>rosids</taxon>
        <taxon>malvids</taxon>
        <taxon>Brassicales</taxon>
        <taxon>Brassicaceae</taxon>
        <taxon>Brassiceae</taxon>
        <taxon>Brassica</taxon>
    </lineage>
</organism>
<comment type="caution">
    <text evidence="2">The sequence shown here is derived from an EMBL/GenBank/DDBJ whole genome shotgun (WGS) entry which is preliminary data.</text>
</comment>